<dbReference type="Gene3D" id="2.10.110.10">
    <property type="entry name" value="Cysteine Rich Protein"/>
    <property type="match status" value="3"/>
</dbReference>
<dbReference type="CDD" id="cd09355">
    <property type="entry name" value="LIM2_Ajuba_like"/>
    <property type="match status" value="1"/>
</dbReference>
<feature type="region of interest" description="Disordered" evidence="6">
    <location>
        <begin position="597"/>
        <end position="642"/>
    </location>
</feature>
<sequence>MESRYPSGRPPPSGPSSLSPSYEHKYTGPRTNLADPYEKYPAATRPGANTTAAGYFNYDRHSSPRSTGVVAPSHNRNSSERLSHQYDARASPESTRPSLREKREAFFGGGSPTSPVGGEQRDLVSSSSPTLSTQHSPVEQTSNLHHQHHQRSSPYEQQHYQQSHSTSTPSSHQTSPMPSQYNPVHNYSPESSFTRYQRPPEENKSPVDERYHSYQNRQHESPSPSRPEVGGRPVSYPSRHSPNDSREYRPQSYPPKYDVSPKEVSRPGRYEYTPKEPNVHSSIPNTAIANGVKYTAEPLQKALPPQVTEGRTRLPYQVTPPRKPGPSTAEQKLEELTRQLEEELEINPEGEFFGVCYQCNDPVTGTAQACQAMGNLYHTDCFNCCSCGRTLRGKAFYNVHGKVYCEEDYLYSGFQQTAEKCAICGHLIMETILQAMGRSYHPGCFRCIECNECLDGVPFTIDSNNKIYCVNDYHKQYAPKCAVCREPITPVQGSDETVRVVSTNKDYHVDCYRCEDCGIELTDEPEKWCYPLMDHLLCHSCHITRLQDQGQPIPSHLEAPEQYPYYHHHRQQRQHSIPTRSPPIQGVIYDSVPTRESTLPHASLPQASISPRSHMILPSPPTMQKSPNPPLQSTPGFRMTDL</sequence>
<gene>
    <name evidence="9" type="primary">LOC100378493</name>
</gene>
<feature type="region of interest" description="Disordered" evidence="6">
    <location>
        <begin position="1"/>
        <end position="284"/>
    </location>
</feature>
<feature type="domain" description="LIM zinc-binding" evidence="7">
    <location>
        <begin position="354"/>
        <end position="415"/>
    </location>
</feature>
<dbReference type="Pfam" id="PF00412">
    <property type="entry name" value="LIM"/>
    <property type="match status" value="3"/>
</dbReference>
<dbReference type="InterPro" id="IPR001781">
    <property type="entry name" value="Znf_LIM"/>
</dbReference>
<evidence type="ECO:0000256" key="5">
    <source>
        <dbReference type="PROSITE-ProRule" id="PRU00125"/>
    </source>
</evidence>
<dbReference type="CDD" id="cd09438">
    <property type="entry name" value="LIM3_Ajuba_like"/>
    <property type="match status" value="1"/>
</dbReference>
<feature type="compositionally biased region" description="Basic and acidic residues" evidence="6">
    <location>
        <begin position="77"/>
        <end position="87"/>
    </location>
</feature>
<feature type="region of interest" description="Disordered" evidence="6">
    <location>
        <begin position="568"/>
        <end position="587"/>
    </location>
</feature>
<dbReference type="SUPFAM" id="SSF57716">
    <property type="entry name" value="Glucocorticoid receptor-like (DNA-binding domain)"/>
    <property type="match status" value="2"/>
</dbReference>
<feature type="compositionally biased region" description="Polar residues" evidence="6">
    <location>
        <begin position="181"/>
        <end position="195"/>
    </location>
</feature>
<dbReference type="PROSITE" id="PS50023">
    <property type="entry name" value="LIM_DOMAIN_2"/>
    <property type="match status" value="3"/>
</dbReference>
<feature type="compositionally biased region" description="Basic and acidic residues" evidence="6">
    <location>
        <begin position="259"/>
        <end position="278"/>
    </location>
</feature>
<dbReference type="PANTHER" id="PTHR24219">
    <property type="entry name" value="LIM DOMAIN-CONTAINING PROTEIN JUB"/>
    <property type="match status" value="1"/>
</dbReference>
<feature type="compositionally biased region" description="Basic and acidic residues" evidence="6">
    <location>
        <begin position="198"/>
        <end position="220"/>
    </location>
</feature>
<evidence type="ECO:0000256" key="4">
    <source>
        <dbReference type="ARBA" id="ARBA00023038"/>
    </source>
</evidence>
<keyword evidence="3 5" id="KW-0862">Zinc</keyword>
<evidence type="ECO:0000256" key="6">
    <source>
        <dbReference type="SAM" id="MobiDB-lite"/>
    </source>
</evidence>
<proteinExistence type="predicted"/>
<evidence type="ECO:0000313" key="9">
    <source>
        <dbReference type="RefSeq" id="XP_002741576.2"/>
    </source>
</evidence>
<feature type="compositionally biased region" description="Low complexity" evidence="6">
    <location>
        <begin position="152"/>
        <end position="180"/>
    </location>
</feature>
<evidence type="ECO:0000256" key="3">
    <source>
        <dbReference type="ARBA" id="ARBA00022833"/>
    </source>
</evidence>
<keyword evidence="1 5" id="KW-0479">Metal-binding</keyword>
<dbReference type="CDD" id="cd09352">
    <property type="entry name" value="LIM1_Ajuba_like"/>
    <property type="match status" value="1"/>
</dbReference>
<dbReference type="Proteomes" id="UP000694865">
    <property type="component" value="Unplaced"/>
</dbReference>
<dbReference type="GeneID" id="100378493"/>
<dbReference type="SMART" id="SM00132">
    <property type="entry name" value="LIM"/>
    <property type="match status" value="3"/>
</dbReference>
<feature type="domain" description="LIM zinc-binding" evidence="7">
    <location>
        <begin position="482"/>
        <end position="548"/>
    </location>
</feature>
<dbReference type="InterPro" id="IPR047245">
    <property type="entry name" value="Ajuba-like_LIM1"/>
</dbReference>
<evidence type="ECO:0000259" key="7">
    <source>
        <dbReference type="PROSITE" id="PS50023"/>
    </source>
</evidence>
<keyword evidence="2" id="KW-0677">Repeat</keyword>
<name>A0ABM0H0M4_SACKO</name>
<dbReference type="InterPro" id="IPR047172">
    <property type="entry name" value="Ajuba-like"/>
</dbReference>
<dbReference type="RefSeq" id="XP_002741576.2">
    <property type="nucleotide sequence ID" value="XM_002741530.2"/>
</dbReference>
<evidence type="ECO:0000256" key="1">
    <source>
        <dbReference type="ARBA" id="ARBA00022723"/>
    </source>
</evidence>
<accession>A0ABM0H0M4</accession>
<feature type="compositionally biased region" description="Low complexity" evidence="6">
    <location>
        <begin position="125"/>
        <end position="137"/>
    </location>
</feature>
<reference evidence="9" key="1">
    <citation type="submission" date="2025-08" db="UniProtKB">
        <authorList>
            <consortium name="RefSeq"/>
        </authorList>
    </citation>
    <scope>IDENTIFICATION</scope>
    <source>
        <tissue evidence="9">Testes</tissue>
    </source>
</reference>
<feature type="domain" description="LIM zinc-binding" evidence="7">
    <location>
        <begin position="419"/>
        <end position="479"/>
    </location>
</feature>
<protein>
    <submittedName>
        <fullName evidence="9">Wilms tumor protein 1-interacting protein homolog</fullName>
    </submittedName>
</protein>
<dbReference type="InterPro" id="IPR047247">
    <property type="entry name" value="Ajuba-like_LIM2"/>
</dbReference>
<evidence type="ECO:0000313" key="8">
    <source>
        <dbReference type="Proteomes" id="UP000694865"/>
    </source>
</evidence>
<dbReference type="PANTHER" id="PTHR24219:SF4">
    <property type="entry name" value="LIM DOMAIN-CONTAINING PROTEIN JUB"/>
    <property type="match status" value="1"/>
</dbReference>
<organism evidence="8 9">
    <name type="scientific">Saccoglossus kowalevskii</name>
    <name type="common">Acorn worm</name>
    <dbReference type="NCBI Taxonomy" id="10224"/>
    <lineage>
        <taxon>Eukaryota</taxon>
        <taxon>Metazoa</taxon>
        <taxon>Hemichordata</taxon>
        <taxon>Enteropneusta</taxon>
        <taxon>Harrimaniidae</taxon>
        <taxon>Saccoglossus</taxon>
    </lineage>
</organism>
<evidence type="ECO:0000256" key="2">
    <source>
        <dbReference type="ARBA" id="ARBA00022737"/>
    </source>
</evidence>
<keyword evidence="4 5" id="KW-0440">LIM domain</keyword>
<dbReference type="InterPro" id="IPR047248">
    <property type="entry name" value="Ajuba-like_LIM3"/>
</dbReference>
<keyword evidence="8" id="KW-1185">Reference proteome</keyword>